<evidence type="ECO:0000256" key="4">
    <source>
        <dbReference type="NCBIfam" id="TIGR03130"/>
    </source>
</evidence>
<dbReference type="NCBIfam" id="TIGR03130">
    <property type="entry name" value="malonate_delta"/>
    <property type="match status" value="1"/>
</dbReference>
<keyword evidence="6" id="KW-1133">Transmembrane helix</keyword>
<keyword evidence="6" id="KW-0472">Membrane</keyword>
<evidence type="ECO:0000256" key="1">
    <source>
        <dbReference type="ARBA" id="ARBA00004496"/>
    </source>
</evidence>
<dbReference type="EMBL" id="JALIEA010000012">
    <property type="protein sequence ID" value="MCJ7858397.1"/>
    <property type="molecule type" value="Genomic_DNA"/>
</dbReference>
<dbReference type="InterPro" id="IPR023439">
    <property type="entry name" value="Mal_deCO2ase/Cit_lyase_ACP"/>
</dbReference>
<feature type="modified residue" description="O-(phosphoribosyl dephospho-coenzyme A)serine" evidence="5">
    <location>
        <position position="25"/>
    </location>
</feature>
<dbReference type="Pfam" id="PF01039">
    <property type="entry name" value="Carboxyl_trans"/>
    <property type="match status" value="1"/>
</dbReference>
<feature type="transmembrane region" description="Helical" evidence="6">
    <location>
        <begin position="248"/>
        <end position="269"/>
    </location>
</feature>
<dbReference type="Pfam" id="PF06857">
    <property type="entry name" value="ACP"/>
    <property type="match status" value="1"/>
</dbReference>
<accession>A0A9X1WIW5</accession>
<keyword evidence="2" id="KW-0963">Cytoplasm</keyword>
<sequence>MQLITADYPATTPVDTDVHVGVVGSGDLEITLAPPASSDTVTVTVRTSVDGFDTTWRGVLDAFFSRNEIACDVRINDFGATPGMVSLRLSQAFEIAAAPDDEATRGTAGMPFTELNARQRAATILDEGTYREILPPSDHVESSHLERQGIVPASDDGAVVARGTVDGVPAAVVALEGKFQGGGIGEVSGAKIAAVLERALVDAENGHPTQVILVLETGGIRLQEANLGLLAIAEIHAGIVALQRHVPVTAIVAGMVGCFGGMGIAAGLCDRIIMTRAGRLSLNGPEVIETEAGIEEFNSADRSTVWAVTGGEHRVATGRADTLVADRPAAVREAVISGWNTPTDRHRADRVDELTRELAATDAERTK</sequence>
<feature type="domain" description="Acetyl-coenzyme A carboxylase carboxyl transferase subunit beta" evidence="7">
    <location>
        <begin position="116"/>
        <end position="303"/>
    </location>
</feature>
<comment type="caution">
    <text evidence="8">The sequence shown here is derived from an EMBL/GenBank/DDBJ whole genome shotgun (WGS) entry which is preliminary data.</text>
</comment>
<comment type="subcellular location">
    <subcellularLocation>
        <location evidence="1">Cytoplasm</location>
    </subcellularLocation>
</comment>
<comment type="PTM">
    <text evidence="5">Covalently binds the prosthetic group of malonate decarboxylase.</text>
</comment>
<name>A0A9X1WIW5_9CORY</name>
<keyword evidence="6" id="KW-0812">Transmembrane</keyword>
<evidence type="ECO:0000256" key="3">
    <source>
        <dbReference type="ARBA" id="ARBA00022553"/>
    </source>
</evidence>
<protein>
    <recommendedName>
        <fullName evidence="4">Malonate decarboxylase acyl carrier protein</fullName>
    </recommendedName>
</protein>
<dbReference type="PANTHER" id="PTHR42995:SF1">
    <property type="entry name" value="MALONATE DECARBOXYLASE BETA SUBUNIT"/>
    <property type="match status" value="1"/>
</dbReference>
<keyword evidence="3 5" id="KW-0597">Phosphoprotein</keyword>
<dbReference type="RefSeq" id="WP_244804122.1">
    <property type="nucleotide sequence ID" value="NZ_JALIEA010000012.1"/>
</dbReference>
<dbReference type="GO" id="GO:2001295">
    <property type="term" value="P:malonyl-CoA biosynthetic process"/>
    <property type="evidence" value="ECO:0007669"/>
    <property type="project" value="TreeGrafter"/>
</dbReference>
<dbReference type="GO" id="GO:0005737">
    <property type="term" value="C:cytoplasm"/>
    <property type="evidence" value="ECO:0007669"/>
    <property type="project" value="UniProtKB-SubCell"/>
</dbReference>
<dbReference type="NCBIfam" id="NF005530">
    <property type="entry name" value="PRK07189.1"/>
    <property type="match status" value="1"/>
</dbReference>
<evidence type="ECO:0000313" key="9">
    <source>
        <dbReference type="Proteomes" id="UP001139207"/>
    </source>
</evidence>
<dbReference type="InterPro" id="IPR009662">
    <property type="entry name" value="Malonate_deCO2ase_dsu"/>
</dbReference>
<dbReference type="AlphaFoldDB" id="A0A9X1WIW5"/>
<evidence type="ECO:0000256" key="2">
    <source>
        <dbReference type="ARBA" id="ARBA00022490"/>
    </source>
</evidence>
<evidence type="ECO:0000259" key="7">
    <source>
        <dbReference type="Pfam" id="PF01039"/>
    </source>
</evidence>
<dbReference type="Proteomes" id="UP001139207">
    <property type="component" value="Unassembled WGS sequence"/>
</dbReference>
<dbReference type="InterPro" id="IPR029045">
    <property type="entry name" value="ClpP/crotonase-like_dom_sf"/>
</dbReference>
<dbReference type="HAMAP" id="MF_00710">
    <property type="entry name" value="Malonate_deCO2ase_dsu"/>
    <property type="match status" value="1"/>
</dbReference>
<proteinExistence type="inferred from homology"/>
<evidence type="ECO:0000313" key="8">
    <source>
        <dbReference type="EMBL" id="MCJ7858397.1"/>
    </source>
</evidence>
<dbReference type="InterPro" id="IPR017556">
    <property type="entry name" value="Malonate_beta"/>
</dbReference>
<dbReference type="GO" id="GO:0005975">
    <property type="term" value="P:carbohydrate metabolic process"/>
    <property type="evidence" value="ECO:0007669"/>
    <property type="project" value="InterPro"/>
</dbReference>
<dbReference type="GO" id="GO:0016831">
    <property type="term" value="F:carboxy-lyase activity"/>
    <property type="evidence" value="ECO:0007669"/>
    <property type="project" value="InterPro"/>
</dbReference>
<reference evidence="8" key="1">
    <citation type="submission" date="2022-04" db="EMBL/GenBank/DDBJ databases">
        <title>Corynebacterium kalidii LD5P10.</title>
        <authorList>
            <person name="Sun J.Q."/>
        </authorList>
    </citation>
    <scope>NUCLEOTIDE SEQUENCE</scope>
    <source>
        <strain evidence="8">LD5P10</strain>
    </source>
</reference>
<dbReference type="GO" id="GO:0003989">
    <property type="term" value="F:acetyl-CoA carboxylase activity"/>
    <property type="evidence" value="ECO:0007669"/>
    <property type="project" value="TreeGrafter"/>
</dbReference>
<keyword evidence="8" id="KW-0456">Lyase</keyword>
<organism evidence="8 9">
    <name type="scientific">Corynebacterium kalidii</name>
    <dbReference type="NCBI Taxonomy" id="2931982"/>
    <lineage>
        <taxon>Bacteria</taxon>
        <taxon>Bacillati</taxon>
        <taxon>Actinomycetota</taxon>
        <taxon>Actinomycetes</taxon>
        <taxon>Mycobacteriales</taxon>
        <taxon>Corynebacteriaceae</taxon>
        <taxon>Corynebacterium</taxon>
    </lineage>
</organism>
<dbReference type="SUPFAM" id="SSF52096">
    <property type="entry name" value="ClpP/crotonase"/>
    <property type="match status" value="1"/>
</dbReference>
<evidence type="ECO:0000256" key="6">
    <source>
        <dbReference type="SAM" id="Phobius"/>
    </source>
</evidence>
<dbReference type="PANTHER" id="PTHR42995">
    <property type="entry name" value="ACETYL-COENZYME A CARBOXYLASE CARBOXYL TRANSFERASE SUBUNIT BETA, CHLOROPLASTIC"/>
    <property type="match status" value="1"/>
</dbReference>
<dbReference type="NCBIfam" id="TIGR03133">
    <property type="entry name" value="malonate_beta"/>
    <property type="match status" value="1"/>
</dbReference>
<dbReference type="GO" id="GO:0006633">
    <property type="term" value="P:fatty acid biosynthetic process"/>
    <property type="evidence" value="ECO:0007669"/>
    <property type="project" value="TreeGrafter"/>
</dbReference>
<dbReference type="Gene3D" id="3.90.226.10">
    <property type="entry name" value="2-enoyl-CoA Hydratase, Chain A, domain 1"/>
    <property type="match status" value="1"/>
</dbReference>
<keyword evidence="9" id="KW-1185">Reference proteome</keyword>
<evidence type="ECO:0000256" key="5">
    <source>
        <dbReference type="PIRSR" id="PIRSR609662-50"/>
    </source>
</evidence>
<gene>
    <name evidence="8" type="ORF">MUN33_06665</name>
</gene>
<dbReference type="InterPro" id="IPR034733">
    <property type="entry name" value="AcCoA_carboxyl_beta"/>
</dbReference>